<dbReference type="eggNOG" id="KOG1943">
    <property type="taxonomic scope" value="Eukaryota"/>
</dbReference>
<organism evidence="6 7">
    <name type="scientific">Ciona savignyi</name>
    <name type="common">Pacific transparent sea squirt</name>
    <dbReference type="NCBI Taxonomy" id="51511"/>
    <lineage>
        <taxon>Eukaryota</taxon>
        <taxon>Metazoa</taxon>
        <taxon>Chordata</taxon>
        <taxon>Tunicata</taxon>
        <taxon>Ascidiacea</taxon>
        <taxon>Phlebobranchia</taxon>
        <taxon>Cionidae</taxon>
        <taxon>Ciona</taxon>
    </lineage>
</organism>
<dbReference type="STRING" id="51511.ENSCSAVP00000002405"/>
<comment type="similarity">
    <text evidence="1">Belongs to the TBCD family.</text>
</comment>
<dbReference type="PANTHER" id="PTHR12658">
    <property type="entry name" value="BETA-TUBULIN COFACTOR D"/>
    <property type="match status" value="1"/>
</dbReference>
<keyword evidence="7" id="KW-1185">Reference proteome</keyword>
<dbReference type="GO" id="GO:0048487">
    <property type="term" value="F:beta-tubulin binding"/>
    <property type="evidence" value="ECO:0007669"/>
    <property type="project" value="InterPro"/>
</dbReference>
<reference evidence="6" key="2">
    <citation type="submission" date="2025-08" db="UniProtKB">
        <authorList>
            <consortium name="Ensembl"/>
        </authorList>
    </citation>
    <scope>IDENTIFICATION</scope>
</reference>
<dbReference type="GO" id="GO:0005096">
    <property type="term" value="F:GTPase activator activity"/>
    <property type="evidence" value="ECO:0007669"/>
    <property type="project" value="InterPro"/>
</dbReference>
<evidence type="ECO:0000256" key="3">
    <source>
        <dbReference type="ARBA" id="ARBA00023186"/>
    </source>
</evidence>
<dbReference type="Pfam" id="PF12612">
    <property type="entry name" value="TFCD_C"/>
    <property type="match status" value="1"/>
</dbReference>
<accession>H2YAQ7</accession>
<dbReference type="InterPro" id="IPR011989">
    <property type="entry name" value="ARM-like"/>
</dbReference>
<dbReference type="GO" id="GO:0016328">
    <property type="term" value="C:lateral plasma membrane"/>
    <property type="evidence" value="ECO:0007669"/>
    <property type="project" value="TreeGrafter"/>
</dbReference>
<keyword evidence="3" id="KW-0143">Chaperone</keyword>
<evidence type="ECO:0000259" key="4">
    <source>
        <dbReference type="Pfam" id="PF12612"/>
    </source>
</evidence>
<dbReference type="HOGENOM" id="CLU_003043_0_0_1"/>
<feature type="domain" description="Tubulin-folding cofactor D ARM repeats" evidence="5">
    <location>
        <begin position="344"/>
        <end position="368"/>
    </location>
</feature>
<dbReference type="Pfam" id="PF25767">
    <property type="entry name" value="ARM_TBCD_2nd"/>
    <property type="match status" value="2"/>
</dbReference>
<dbReference type="GO" id="GO:0000226">
    <property type="term" value="P:microtubule cytoskeleton organization"/>
    <property type="evidence" value="ECO:0007669"/>
    <property type="project" value="TreeGrafter"/>
</dbReference>
<dbReference type="GeneTree" id="ENSGT00390000017103"/>
<dbReference type="SUPFAM" id="SSF48371">
    <property type="entry name" value="ARM repeat"/>
    <property type="match status" value="1"/>
</dbReference>
<dbReference type="GO" id="GO:0070830">
    <property type="term" value="P:bicellular tight junction assembly"/>
    <property type="evidence" value="ECO:0007669"/>
    <property type="project" value="TreeGrafter"/>
</dbReference>
<dbReference type="OMA" id="EPHEAWH"/>
<dbReference type="Proteomes" id="UP000007875">
    <property type="component" value="Unassembled WGS sequence"/>
</dbReference>
<dbReference type="Ensembl" id="ENSCSAVT00000002444.1">
    <property type="protein sequence ID" value="ENSCSAVP00000002405.1"/>
    <property type="gene ID" value="ENSCSAVG00000001407.1"/>
</dbReference>
<evidence type="ECO:0000313" key="7">
    <source>
        <dbReference type="Proteomes" id="UP000007875"/>
    </source>
</evidence>
<feature type="domain" description="Tubulin-folding cofactor D C-terminal" evidence="4">
    <location>
        <begin position="747"/>
        <end position="932"/>
    </location>
</feature>
<dbReference type="GO" id="GO:0007021">
    <property type="term" value="P:tubulin complex assembly"/>
    <property type="evidence" value="ECO:0007669"/>
    <property type="project" value="InterPro"/>
</dbReference>
<name>H2YAQ7_CIOSA</name>
<dbReference type="FunCoup" id="H2YAQ7">
    <property type="interactions" value="755"/>
</dbReference>
<dbReference type="InterPro" id="IPR058033">
    <property type="entry name" value="ARM_TBCD_2nd"/>
</dbReference>
<dbReference type="Pfam" id="PF23579">
    <property type="entry name" value="ARM_TBCD"/>
    <property type="match status" value="1"/>
</dbReference>
<proteinExistence type="inferred from homology"/>
<dbReference type="Gene3D" id="1.25.10.10">
    <property type="entry name" value="Leucine-rich Repeat Variant"/>
    <property type="match status" value="2"/>
</dbReference>
<evidence type="ECO:0000256" key="2">
    <source>
        <dbReference type="ARBA" id="ARBA00015003"/>
    </source>
</evidence>
<dbReference type="InterPro" id="IPR022577">
    <property type="entry name" value="TBCD_C"/>
</dbReference>
<dbReference type="GO" id="GO:0007023">
    <property type="term" value="P:post-chaperonin tubulin folding pathway"/>
    <property type="evidence" value="ECO:0007669"/>
    <property type="project" value="InterPro"/>
</dbReference>
<dbReference type="AlphaFoldDB" id="H2YAQ7"/>
<reference evidence="6" key="3">
    <citation type="submission" date="2025-09" db="UniProtKB">
        <authorList>
            <consortium name="Ensembl"/>
        </authorList>
    </citation>
    <scope>IDENTIFICATION</scope>
</reference>
<evidence type="ECO:0000256" key="1">
    <source>
        <dbReference type="ARBA" id="ARBA00006853"/>
    </source>
</evidence>
<dbReference type="GO" id="GO:0034333">
    <property type="term" value="P:adherens junction assembly"/>
    <property type="evidence" value="ECO:0007669"/>
    <property type="project" value="TreeGrafter"/>
</dbReference>
<dbReference type="PANTHER" id="PTHR12658:SF0">
    <property type="entry name" value="TUBULIN-SPECIFIC CHAPERONE D"/>
    <property type="match status" value="1"/>
</dbReference>
<evidence type="ECO:0000313" key="6">
    <source>
        <dbReference type="Ensembl" id="ENSCSAVP00000002405.1"/>
    </source>
</evidence>
<protein>
    <recommendedName>
        <fullName evidence="2">Tubulin-specific chaperone D</fullName>
    </recommendedName>
</protein>
<reference evidence="7" key="1">
    <citation type="submission" date="2003-08" db="EMBL/GenBank/DDBJ databases">
        <authorList>
            <person name="Birren B."/>
            <person name="Nusbaum C."/>
            <person name="Abebe A."/>
            <person name="Abouelleil A."/>
            <person name="Adekoya E."/>
            <person name="Ait-zahra M."/>
            <person name="Allen N."/>
            <person name="Allen T."/>
            <person name="An P."/>
            <person name="Anderson M."/>
            <person name="Anderson S."/>
            <person name="Arachchi H."/>
            <person name="Armbruster J."/>
            <person name="Bachantsang P."/>
            <person name="Baldwin J."/>
            <person name="Barry A."/>
            <person name="Bayul T."/>
            <person name="Blitshsteyn B."/>
            <person name="Bloom T."/>
            <person name="Blye J."/>
            <person name="Boguslavskiy L."/>
            <person name="Borowsky M."/>
            <person name="Boukhgalter B."/>
            <person name="Brunache A."/>
            <person name="Butler J."/>
            <person name="Calixte N."/>
            <person name="Calvo S."/>
            <person name="Camarata J."/>
            <person name="Campo K."/>
            <person name="Chang J."/>
            <person name="Cheshatsang Y."/>
            <person name="Citroen M."/>
            <person name="Collymore A."/>
            <person name="Considine T."/>
            <person name="Cook A."/>
            <person name="Cooke P."/>
            <person name="Corum B."/>
            <person name="Cuomo C."/>
            <person name="David R."/>
            <person name="Dawoe T."/>
            <person name="Degray S."/>
            <person name="Dodge S."/>
            <person name="Dooley K."/>
            <person name="Dorje P."/>
            <person name="Dorjee K."/>
            <person name="Dorris L."/>
            <person name="Duffey N."/>
            <person name="Dupes A."/>
            <person name="Elkins T."/>
            <person name="Engels R."/>
            <person name="Erickson J."/>
            <person name="Farina A."/>
            <person name="Faro S."/>
            <person name="Ferreira P."/>
            <person name="Fischer H."/>
            <person name="Fitzgerald M."/>
            <person name="Foley K."/>
            <person name="Gage D."/>
            <person name="Galagan J."/>
            <person name="Gearin G."/>
            <person name="Gnerre S."/>
            <person name="Gnirke A."/>
            <person name="Goyette A."/>
            <person name="Graham J."/>
            <person name="Grandbois E."/>
            <person name="Gyaltsen K."/>
            <person name="Hafez N."/>
            <person name="Hagopian D."/>
            <person name="Hagos B."/>
            <person name="Hall J."/>
            <person name="Hatcher B."/>
            <person name="Heller A."/>
            <person name="Higgins H."/>
            <person name="Honan T."/>
            <person name="Horn A."/>
            <person name="Houde N."/>
            <person name="Hughes L."/>
            <person name="Hulme W."/>
            <person name="Husby E."/>
            <person name="Iliev I."/>
            <person name="Jaffe D."/>
            <person name="Jones C."/>
            <person name="Kamal M."/>
            <person name="Kamat A."/>
            <person name="Kamvysselis M."/>
            <person name="Karlsson E."/>
            <person name="Kells C."/>
            <person name="Kieu A."/>
            <person name="Kisner P."/>
            <person name="Kodira C."/>
            <person name="Kulbokas E."/>
            <person name="Labutti K."/>
            <person name="Lama D."/>
            <person name="Landers T."/>
            <person name="Leger J."/>
            <person name="Levine S."/>
            <person name="Lewis D."/>
            <person name="Lewis T."/>
            <person name="Lindblad-toh K."/>
            <person name="Liu X."/>
            <person name="Lokyitsang T."/>
            <person name="Lokyitsang Y."/>
            <person name="Lucien O."/>
            <person name="Lui A."/>
            <person name="Ma L.J."/>
            <person name="Mabbitt R."/>
            <person name="Macdonald J."/>
            <person name="Maclean C."/>
            <person name="Major J."/>
            <person name="Manning J."/>
            <person name="Marabella R."/>
            <person name="Maru K."/>
            <person name="Matthews C."/>
            <person name="Mauceli E."/>
            <person name="Mccarthy M."/>
            <person name="Mcdonough S."/>
            <person name="Mcghee T."/>
            <person name="Meldrim J."/>
            <person name="Meneus L."/>
            <person name="Mesirov J."/>
            <person name="Mihalev A."/>
            <person name="Mihova T."/>
            <person name="Mikkelsen T."/>
            <person name="Mlenga V."/>
            <person name="Moru K."/>
            <person name="Mozes J."/>
            <person name="Mulrain L."/>
            <person name="Munson G."/>
            <person name="Naylor J."/>
            <person name="Newes C."/>
            <person name="Nguyen C."/>
            <person name="Nguyen N."/>
            <person name="Nguyen T."/>
            <person name="Nicol R."/>
            <person name="Nielsen C."/>
            <person name="Nizzari M."/>
            <person name="Norbu C."/>
            <person name="Norbu N."/>
            <person name="O'donnell P."/>
            <person name="Okoawo O."/>
            <person name="O'leary S."/>
            <person name="Omotosho B."/>
            <person name="O'neill K."/>
            <person name="Osman S."/>
            <person name="Parker S."/>
            <person name="Perrin D."/>
            <person name="Phunkhang P."/>
            <person name="Piqani B."/>
            <person name="Purcell S."/>
            <person name="Rachupka T."/>
            <person name="Ramasamy U."/>
            <person name="Rameau R."/>
            <person name="Ray V."/>
            <person name="Raymond C."/>
            <person name="Retta R."/>
            <person name="Richardson S."/>
            <person name="Rise C."/>
            <person name="Rodriguez J."/>
            <person name="Rogers J."/>
            <person name="Rogov P."/>
            <person name="Rutman M."/>
            <person name="Schupbach R."/>
            <person name="Seaman C."/>
            <person name="Settipalli S."/>
            <person name="Sharpe T."/>
            <person name="Sheridan J."/>
            <person name="Sherpa N."/>
            <person name="Shi J."/>
            <person name="Smirnov S."/>
            <person name="Smith C."/>
            <person name="Sougnez C."/>
            <person name="Spencer B."/>
            <person name="Stalker J."/>
            <person name="Stange-thomann N."/>
            <person name="Stavropoulos S."/>
            <person name="Stetson K."/>
            <person name="Stone C."/>
            <person name="Stone S."/>
            <person name="Stubbs M."/>
            <person name="Talamas J."/>
            <person name="Tchuinga P."/>
            <person name="Tenzing P."/>
            <person name="Tesfaye S."/>
            <person name="Theodore J."/>
            <person name="Thoulutsang Y."/>
            <person name="Topham K."/>
            <person name="Towey S."/>
            <person name="Tsamla T."/>
            <person name="Tsomo N."/>
            <person name="Vallee D."/>
            <person name="Vassiliev H."/>
            <person name="Venkataraman V."/>
            <person name="Vinson J."/>
            <person name="Vo A."/>
            <person name="Wade C."/>
            <person name="Wang S."/>
            <person name="Wangchuk T."/>
            <person name="Wangdi T."/>
            <person name="Whittaker C."/>
            <person name="Wilkinson J."/>
            <person name="Wu Y."/>
            <person name="Wyman D."/>
            <person name="Yadav S."/>
            <person name="Yang S."/>
            <person name="Yang X."/>
            <person name="Yeager S."/>
            <person name="Yee E."/>
            <person name="Young G."/>
            <person name="Zainoun J."/>
            <person name="Zembeck L."/>
            <person name="Zimmer A."/>
            <person name="Zody M."/>
            <person name="Lander E."/>
        </authorList>
    </citation>
    <scope>NUCLEOTIDE SEQUENCE [LARGE SCALE GENOMIC DNA]</scope>
</reference>
<dbReference type="InParanoid" id="H2YAQ7"/>
<sequence>MYLLTKVRGHKVMVRHFPHEVSHLEPILTMLCEQKINDQESWETRYMLLLWLSMICLIPFDMVRFDVPDTSDASMSQTSIMQRIMDIGKLYLITSSDNCQEAAALLLSKFVTRPDVQKQHLLPFFDWCLVKITKSSSEIMSGITQIKGCLFALALVFKQGKRDDLLQFCSKVLEELQASNILEVKNTVLRKLMIKLTQRLGMTLVKPRVAAWRYKRGNRSLDDTLRKSTDSKAVAVKPEHEESEDEEYDIPEEVETVIEIVLNGLKDKDTVVRWSSAKGVGRITGRLPKELADQVVESVLENFTIANSDGAWHGGCLALAELGRRGLLLPVRLKDVVPILLNVVNCRRAASAAFQENVGRQGRFPHGIKILTMADYFAVSNRSNSYLEIGPYIGKYKEYTKALMEHLTLQKREHWDPNIRWLAAQSMHKLTKSKPDYVASTVLSQLVPLCTGMDLITRHGSILIVAEVVHSLHEIEESGSTGLISRNSSLKKCFRIVQALSDAKLFRGFGGELMRAAACHLIARLSQCTATITIPCATTDGWLELIHETLSNLHSYTNGEEICTTAISALSSINQVQLTPAPFANLATTDSAQKNSTEDAVQQYLNHLTSTNERQRCGYAQAIASLPEPVLQTCFMKVCHSLFRAMQVNDKSETSFAESRRDAVIAVSRVCKTVGANSENNMNAGICSDNIRLIYDAIFLALNDYTRDRRGDVGSIVRLAAVKSLQSITELIATKQSQLLSPEIMLKVMCCVLQQACEKIHKVRDVAAATLLSLLYNQSIPNIPDQDQLCKIFDTRNPTFTMMNLFFRLSKVLNLPTYSYHITLGFVISVGDLTQSLSEASGNALFTYIGTIRDEHEKLLQFCSNLVKVFNNYVKQDRVIVPLLKSLNQLLVQDGLDILYKGDHCKLADDSFQREIFSLVKTEISKSRDPQKLMIGIQVYCGLLQFDDPVLHKSILSQMMIMLCQRFPIVRRTAATQLYEVVLTFDEILALPEHLDVVMESLSEVEWDQPVEELRPLRNKLCQYFGVAVPQ</sequence>
<dbReference type="InterPro" id="IPR033162">
    <property type="entry name" value="TBCD"/>
</dbReference>
<feature type="domain" description="Tubulin-folding cofactor D ARM repeats" evidence="5">
    <location>
        <begin position="189"/>
        <end position="341"/>
    </location>
</feature>
<evidence type="ECO:0000259" key="5">
    <source>
        <dbReference type="Pfam" id="PF25767"/>
    </source>
</evidence>
<dbReference type="InterPro" id="IPR016024">
    <property type="entry name" value="ARM-type_fold"/>
</dbReference>